<dbReference type="Proteomes" id="UP000006281">
    <property type="component" value="Chromosome"/>
</dbReference>
<gene>
    <name evidence="1" type="ordered locus">BN6_12690</name>
</gene>
<name>K0JPF2_SACES</name>
<dbReference type="PATRIC" id="fig|1179773.3.peg.1275"/>
<accession>K0JPF2</accession>
<sequence length="68" mass="8010">MADSHAFFDARAERCTTDLQVVLEIALREAQRSRADEVGSTTCDWASWPDLWRTRRWRRSAPTSRRRT</sequence>
<protein>
    <submittedName>
        <fullName evidence="1">Uncharacterized protein</fullName>
    </submittedName>
</protein>
<dbReference type="EMBL" id="HE804045">
    <property type="protein sequence ID" value="CCH28595.1"/>
    <property type="molecule type" value="Genomic_DNA"/>
</dbReference>
<keyword evidence="2" id="KW-1185">Reference proteome</keyword>
<reference evidence="1 2" key="1">
    <citation type="journal article" date="2012" name="BMC Genomics">
        <title>Complete genome sequence of Saccharothrix espanaensis DSM 44229T and comparison to the other completely sequenced Pseudonocardiaceae.</title>
        <authorList>
            <person name="Strobel T."/>
            <person name="Al-Dilaimi A."/>
            <person name="Blom J."/>
            <person name="Gessner A."/>
            <person name="Kalinowski J."/>
            <person name="Luzhetska M."/>
            <person name="Puhler A."/>
            <person name="Szczepanowski R."/>
            <person name="Bechthold A."/>
            <person name="Ruckert C."/>
        </authorList>
    </citation>
    <scope>NUCLEOTIDE SEQUENCE [LARGE SCALE GENOMIC DNA]</scope>
    <source>
        <strain evidence="2">ATCC 51144 / DSM 44229 / JCM 9112 / NBRC 15066 / NRRL 15764</strain>
    </source>
</reference>
<dbReference type="STRING" id="1179773.BN6_12690"/>
<dbReference type="KEGG" id="sesp:BN6_12690"/>
<evidence type="ECO:0000313" key="2">
    <source>
        <dbReference type="Proteomes" id="UP000006281"/>
    </source>
</evidence>
<organism evidence="1 2">
    <name type="scientific">Saccharothrix espanaensis (strain ATCC 51144 / DSM 44229 / JCM 9112 / NBRC 15066 / NRRL 15764)</name>
    <dbReference type="NCBI Taxonomy" id="1179773"/>
    <lineage>
        <taxon>Bacteria</taxon>
        <taxon>Bacillati</taxon>
        <taxon>Actinomycetota</taxon>
        <taxon>Actinomycetes</taxon>
        <taxon>Pseudonocardiales</taxon>
        <taxon>Pseudonocardiaceae</taxon>
        <taxon>Saccharothrix</taxon>
    </lineage>
</organism>
<evidence type="ECO:0000313" key="1">
    <source>
        <dbReference type="EMBL" id="CCH28595.1"/>
    </source>
</evidence>
<dbReference type="HOGENOM" id="CLU_2791450_0_0_11"/>
<dbReference type="AlphaFoldDB" id="K0JPF2"/>
<proteinExistence type="predicted"/>